<sequence>MFPATLSVLAVSVVTADWSAQSLHQRSADHIYIACNDIIDCHENVPQTARPYYTLVSMTQQLMCKALEDVGNYGAVHVCELEEQALEYQRKLQQGPVDIEECHFSYRSSYKSVSSDDTDEDKVTRIFLSYEANITSALKVISASHYYAYGLVCRIAQQ</sequence>
<evidence type="ECO:0000313" key="2">
    <source>
        <dbReference type="EMBL" id="CAJ0595612.1"/>
    </source>
</evidence>
<name>A0AA36M3B6_CYLNA</name>
<gene>
    <name evidence="2" type="ORF">CYNAS_LOCUS7595</name>
</gene>
<evidence type="ECO:0000256" key="1">
    <source>
        <dbReference type="SAM" id="SignalP"/>
    </source>
</evidence>
<proteinExistence type="predicted"/>
<accession>A0AA36M3B6</accession>
<dbReference type="Proteomes" id="UP001176961">
    <property type="component" value="Unassembled WGS sequence"/>
</dbReference>
<feature type="chain" id="PRO_5041340889" evidence="1">
    <location>
        <begin position="17"/>
        <end position="158"/>
    </location>
</feature>
<evidence type="ECO:0000313" key="3">
    <source>
        <dbReference type="Proteomes" id="UP001176961"/>
    </source>
</evidence>
<comment type="caution">
    <text evidence="2">The sequence shown here is derived from an EMBL/GenBank/DDBJ whole genome shotgun (WGS) entry which is preliminary data.</text>
</comment>
<reference evidence="2" key="1">
    <citation type="submission" date="2023-07" db="EMBL/GenBank/DDBJ databases">
        <authorList>
            <consortium name="CYATHOMIX"/>
        </authorList>
    </citation>
    <scope>NUCLEOTIDE SEQUENCE</scope>
    <source>
        <strain evidence="2">N/A</strain>
    </source>
</reference>
<keyword evidence="3" id="KW-1185">Reference proteome</keyword>
<protein>
    <submittedName>
        <fullName evidence="2">Uncharacterized protein</fullName>
    </submittedName>
</protein>
<feature type="signal peptide" evidence="1">
    <location>
        <begin position="1"/>
        <end position="16"/>
    </location>
</feature>
<dbReference type="EMBL" id="CATQJL010000112">
    <property type="protein sequence ID" value="CAJ0595612.1"/>
    <property type="molecule type" value="Genomic_DNA"/>
</dbReference>
<keyword evidence="1" id="KW-0732">Signal</keyword>
<organism evidence="2 3">
    <name type="scientific">Cylicocyclus nassatus</name>
    <name type="common">Nematode worm</name>
    <dbReference type="NCBI Taxonomy" id="53992"/>
    <lineage>
        <taxon>Eukaryota</taxon>
        <taxon>Metazoa</taxon>
        <taxon>Ecdysozoa</taxon>
        <taxon>Nematoda</taxon>
        <taxon>Chromadorea</taxon>
        <taxon>Rhabditida</taxon>
        <taxon>Rhabditina</taxon>
        <taxon>Rhabditomorpha</taxon>
        <taxon>Strongyloidea</taxon>
        <taxon>Strongylidae</taxon>
        <taxon>Cylicocyclus</taxon>
    </lineage>
</organism>
<dbReference type="AlphaFoldDB" id="A0AA36M3B6"/>